<dbReference type="Proteomes" id="UP000829196">
    <property type="component" value="Unassembled WGS sequence"/>
</dbReference>
<organism evidence="1 2">
    <name type="scientific">Dendrobium nobile</name>
    <name type="common">Orchid</name>
    <dbReference type="NCBI Taxonomy" id="94219"/>
    <lineage>
        <taxon>Eukaryota</taxon>
        <taxon>Viridiplantae</taxon>
        <taxon>Streptophyta</taxon>
        <taxon>Embryophyta</taxon>
        <taxon>Tracheophyta</taxon>
        <taxon>Spermatophyta</taxon>
        <taxon>Magnoliopsida</taxon>
        <taxon>Liliopsida</taxon>
        <taxon>Asparagales</taxon>
        <taxon>Orchidaceae</taxon>
        <taxon>Epidendroideae</taxon>
        <taxon>Malaxideae</taxon>
        <taxon>Dendrobiinae</taxon>
        <taxon>Dendrobium</taxon>
    </lineage>
</organism>
<comment type="caution">
    <text evidence="1">The sequence shown here is derived from an EMBL/GenBank/DDBJ whole genome shotgun (WGS) entry which is preliminary data.</text>
</comment>
<keyword evidence="2" id="KW-1185">Reference proteome</keyword>
<dbReference type="EMBL" id="JAGYWB010000009">
    <property type="protein sequence ID" value="KAI0512187.1"/>
    <property type="molecule type" value="Genomic_DNA"/>
</dbReference>
<name>A0A8T3BIX8_DENNO</name>
<protein>
    <submittedName>
        <fullName evidence="1">Uncharacterized protein</fullName>
    </submittedName>
</protein>
<evidence type="ECO:0000313" key="1">
    <source>
        <dbReference type="EMBL" id="KAI0512187.1"/>
    </source>
</evidence>
<accession>A0A8T3BIX8</accession>
<dbReference type="AlphaFoldDB" id="A0A8T3BIX8"/>
<proteinExistence type="predicted"/>
<gene>
    <name evidence="1" type="ORF">KFK09_012825</name>
</gene>
<evidence type="ECO:0000313" key="2">
    <source>
        <dbReference type="Proteomes" id="UP000829196"/>
    </source>
</evidence>
<sequence>MLTSRMFHAPNSDVDCICTVVPLEAPIFSGLKFAMKVKLTKLIKSNWIRWNWVNAELKKS</sequence>
<reference evidence="1" key="1">
    <citation type="journal article" date="2022" name="Front. Genet.">
        <title>Chromosome-Scale Assembly of the Dendrobium nobile Genome Provides Insights Into the Molecular Mechanism of the Biosynthesis of the Medicinal Active Ingredient of Dendrobium.</title>
        <authorList>
            <person name="Xu Q."/>
            <person name="Niu S.-C."/>
            <person name="Li K.-L."/>
            <person name="Zheng P.-J."/>
            <person name="Zhang X.-J."/>
            <person name="Jia Y."/>
            <person name="Liu Y."/>
            <person name="Niu Y.-X."/>
            <person name="Yu L.-H."/>
            <person name="Chen D.-F."/>
            <person name="Zhang G.-Q."/>
        </authorList>
    </citation>
    <scope>NUCLEOTIDE SEQUENCE</scope>
    <source>
        <tissue evidence="1">Leaf</tissue>
    </source>
</reference>